<sequence length="156" mass="17247">MKDQTATINLAIVASSPLIRLGIAQFIQDLQLGYRSDLIASSFFSLYEKAGRAAIKMLVAELSGSPDEMAQTIRHLQILVEQSPRLKIVVYSACRDLAILAPLQSQKQFSLVAQYETSTQIRQDIVMALAGGRVCSPSIRHYFERINLPEPSGLKP</sequence>
<dbReference type="AlphaFoldDB" id="A0A4U9WK35"/>
<proteinExistence type="predicted"/>
<evidence type="ECO:0000313" key="1">
    <source>
        <dbReference type="EMBL" id="VTR59845.1"/>
    </source>
</evidence>
<reference evidence="1" key="1">
    <citation type="submission" date="2019-05" db="EMBL/GenBank/DDBJ databases">
        <authorList>
            <consortium name="Pathogen Informatics"/>
        </authorList>
    </citation>
    <scope>NUCLEOTIDE SEQUENCE [LARGE SCALE GENOMIC DNA]</scope>
    <source>
        <strain evidence="1">NCTC12965</strain>
    </source>
</reference>
<name>A0A4U9WK35_SERFO</name>
<protein>
    <submittedName>
        <fullName evidence="1">Uncharacterized protein</fullName>
    </submittedName>
</protein>
<dbReference type="EMBL" id="CABEEZ010000163">
    <property type="protein sequence ID" value="VTR59845.1"/>
    <property type="molecule type" value="Genomic_DNA"/>
</dbReference>
<gene>
    <name evidence="1" type="ORF">NCTC12965_08282</name>
</gene>
<organism evidence="1">
    <name type="scientific">Serratia fonticola</name>
    <dbReference type="NCBI Taxonomy" id="47917"/>
    <lineage>
        <taxon>Bacteria</taxon>
        <taxon>Pseudomonadati</taxon>
        <taxon>Pseudomonadota</taxon>
        <taxon>Gammaproteobacteria</taxon>
        <taxon>Enterobacterales</taxon>
        <taxon>Yersiniaceae</taxon>
        <taxon>Serratia</taxon>
    </lineage>
</organism>
<accession>A0A4U9WK35</accession>